<keyword evidence="8" id="KW-1185">Reference proteome</keyword>
<dbReference type="GO" id="GO:0046943">
    <property type="term" value="F:carboxylic acid transmembrane transporter activity"/>
    <property type="evidence" value="ECO:0007669"/>
    <property type="project" value="TreeGrafter"/>
</dbReference>
<feature type="transmembrane region" description="Helical" evidence="5">
    <location>
        <begin position="421"/>
        <end position="438"/>
    </location>
</feature>
<dbReference type="Proteomes" id="UP000319732">
    <property type="component" value="Unassembled WGS sequence"/>
</dbReference>
<feature type="transmembrane region" description="Helical" evidence="5">
    <location>
        <begin position="63"/>
        <end position="83"/>
    </location>
</feature>
<dbReference type="Pfam" id="PF07690">
    <property type="entry name" value="MFS_1"/>
    <property type="match status" value="1"/>
</dbReference>
<feature type="transmembrane region" description="Helical" evidence="5">
    <location>
        <begin position="95"/>
        <end position="114"/>
    </location>
</feature>
<sequence length="451" mass="47814">MKSDSQSSSSSDIEKLIDNADFSPMQLVVLVLCCGLNILDGIDVLAMSYTASSVAEEWGLQPHQLGAVFSSALIGMMLGAMFIAPLADKYGRRPIVLGSVALISVGMLVTGFVTSVWQLVILRGITGLGIGAMLASLTALVSEFMPHRRRNFCLGILQASYPLGAVIGSFFAVGMIPEYGWRSVFIAAGLMGFVALAVCLVLLPESMQILAKNRNGDGLVRINRLLAKMKVAPIAKLAEAGGDKSGKSDIGVGSLLASEQRRMTINLWMAFMLSFSTLYFLISWIPKLLSDAGLPLDKSIYTGAALNLGGALGIVALGFISTYWKITKLIMVFLLGGAGFMVLFASLNLSMPFLLTLTALIGFSVFGGFVSLYSVAARIYPPQARTTGVGWAIGMGRMGAIIGPYAAGVMIGMGFTTSTNFLVFAVPLVAAAFFTINIKSPKLLSQPVPNR</sequence>
<keyword evidence="4 5" id="KW-0472">Membrane</keyword>
<dbReference type="CDD" id="cd17365">
    <property type="entry name" value="MFS_PcaK_like"/>
    <property type="match status" value="1"/>
</dbReference>
<dbReference type="PROSITE" id="PS50850">
    <property type="entry name" value="MFS"/>
    <property type="match status" value="1"/>
</dbReference>
<dbReference type="InterPro" id="IPR020846">
    <property type="entry name" value="MFS_dom"/>
</dbReference>
<dbReference type="Gene3D" id="1.20.1250.20">
    <property type="entry name" value="MFS general substrate transporter like domains"/>
    <property type="match status" value="1"/>
</dbReference>
<dbReference type="InterPro" id="IPR011701">
    <property type="entry name" value="MFS"/>
</dbReference>
<evidence type="ECO:0000256" key="5">
    <source>
        <dbReference type="SAM" id="Phobius"/>
    </source>
</evidence>
<evidence type="ECO:0000256" key="4">
    <source>
        <dbReference type="ARBA" id="ARBA00023136"/>
    </source>
</evidence>
<dbReference type="PANTHER" id="PTHR23508">
    <property type="entry name" value="CARBOXYLIC ACID TRANSPORTER PROTEIN HOMOLOG"/>
    <property type="match status" value="1"/>
</dbReference>
<evidence type="ECO:0000313" key="7">
    <source>
        <dbReference type="EMBL" id="TQV72718.1"/>
    </source>
</evidence>
<organism evidence="7 8">
    <name type="scientific">Exilibacterium tricleocarpae</name>
    <dbReference type="NCBI Taxonomy" id="2591008"/>
    <lineage>
        <taxon>Bacteria</taxon>
        <taxon>Pseudomonadati</taxon>
        <taxon>Pseudomonadota</taxon>
        <taxon>Gammaproteobacteria</taxon>
        <taxon>Cellvibrionales</taxon>
        <taxon>Cellvibrionaceae</taxon>
        <taxon>Exilibacterium</taxon>
    </lineage>
</organism>
<evidence type="ECO:0000256" key="3">
    <source>
        <dbReference type="ARBA" id="ARBA00022989"/>
    </source>
</evidence>
<feature type="transmembrane region" description="Helical" evidence="5">
    <location>
        <begin position="265"/>
        <end position="285"/>
    </location>
</feature>
<comment type="subcellular location">
    <subcellularLocation>
        <location evidence="1">Membrane</location>
        <topology evidence="1">Multi-pass membrane protein</topology>
    </subcellularLocation>
</comment>
<dbReference type="PROSITE" id="PS00217">
    <property type="entry name" value="SUGAR_TRANSPORT_2"/>
    <property type="match status" value="1"/>
</dbReference>
<feature type="transmembrane region" description="Helical" evidence="5">
    <location>
        <begin position="27"/>
        <end position="51"/>
    </location>
</feature>
<dbReference type="EMBL" id="VHSG01000019">
    <property type="protein sequence ID" value="TQV72718.1"/>
    <property type="molecule type" value="Genomic_DNA"/>
</dbReference>
<protein>
    <submittedName>
        <fullName evidence="7">MFS transporter</fullName>
    </submittedName>
</protein>
<feature type="transmembrane region" description="Helical" evidence="5">
    <location>
        <begin position="179"/>
        <end position="203"/>
    </location>
</feature>
<dbReference type="GO" id="GO:0005886">
    <property type="term" value="C:plasma membrane"/>
    <property type="evidence" value="ECO:0007669"/>
    <property type="project" value="TreeGrafter"/>
</dbReference>
<dbReference type="AlphaFoldDB" id="A0A545T6A7"/>
<feature type="transmembrane region" description="Helical" evidence="5">
    <location>
        <begin position="388"/>
        <end position="415"/>
    </location>
</feature>
<dbReference type="PANTHER" id="PTHR23508:SF10">
    <property type="entry name" value="CARBOXYLIC ACID TRANSPORTER PROTEIN HOMOLOG"/>
    <property type="match status" value="1"/>
</dbReference>
<evidence type="ECO:0000313" key="8">
    <source>
        <dbReference type="Proteomes" id="UP000319732"/>
    </source>
</evidence>
<dbReference type="PROSITE" id="PS00216">
    <property type="entry name" value="SUGAR_TRANSPORT_1"/>
    <property type="match status" value="1"/>
</dbReference>
<proteinExistence type="predicted"/>
<evidence type="ECO:0000259" key="6">
    <source>
        <dbReference type="PROSITE" id="PS50850"/>
    </source>
</evidence>
<dbReference type="OrthoDB" id="9771451at2"/>
<accession>A0A545T6A7</accession>
<dbReference type="SUPFAM" id="SSF103473">
    <property type="entry name" value="MFS general substrate transporter"/>
    <property type="match status" value="1"/>
</dbReference>
<feature type="transmembrane region" description="Helical" evidence="5">
    <location>
        <begin position="300"/>
        <end position="320"/>
    </location>
</feature>
<feature type="transmembrane region" description="Helical" evidence="5">
    <location>
        <begin position="353"/>
        <end position="376"/>
    </location>
</feature>
<keyword evidence="2 5" id="KW-0812">Transmembrane</keyword>
<comment type="caution">
    <text evidence="7">The sequence shown here is derived from an EMBL/GenBank/DDBJ whole genome shotgun (WGS) entry which is preliminary data.</text>
</comment>
<feature type="transmembrane region" description="Helical" evidence="5">
    <location>
        <begin position="329"/>
        <end position="347"/>
    </location>
</feature>
<gene>
    <name evidence="7" type="ORF">FKG94_18705</name>
</gene>
<dbReference type="RefSeq" id="WP_142928448.1">
    <property type="nucleotide sequence ID" value="NZ_ML660098.1"/>
</dbReference>
<feature type="transmembrane region" description="Helical" evidence="5">
    <location>
        <begin position="120"/>
        <end position="140"/>
    </location>
</feature>
<evidence type="ECO:0000256" key="2">
    <source>
        <dbReference type="ARBA" id="ARBA00022692"/>
    </source>
</evidence>
<keyword evidence="3 5" id="KW-1133">Transmembrane helix</keyword>
<reference evidence="7 8" key="1">
    <citation type="submission" date="2019-06" db="EMBL/GenBank/DDBJ databases">
        <title>Whole genome sequence for Cellvibrionaceae sp. R142.</title>
        <authorList>
            <person name="Wang G."/>
        </authorList>
    </citation>
    <scope>NUCLEOTIDE SEQUENCE [LARGE SCALE GENOMIC DNA]</scope>
    <source>
        <strain evidence="7 8">R142</strain>
    </source>
</reference>
<evidence type="ECO:0000256" key="1">
    <source>
        <dbReference type="ARBA" id="ARBA00004141"/>
    </source>
</evidence>
<name>A0A545T6A7_9GAMM</name>
<dbReference type="InterPro" id="IPR005829">
    <property type="entry name" value="Sugar_transporter_CS"/>
</dbReference>
<feature type="transmembrane region" description="Helical" evidence="5">
    <location>
        <begin position="152"/>
        <end position="173"/>
    </location>
</feature>
<dbReference type="InterPro" id="IPR036259">
    <property type="entry name" value="MFS_trans_sf"/>
</dbReference>
<feature type="domain" description="Major facilitator superfamily (MFS) profile" evidence="6">
    <location>
        <begin position="29"/>
        <end position="443"/>
    </location>
</feature>